<evidence type="ECO:0000313" key="2">
    <source>
        <dbReference type="EMBL" id="KAK1307140.1"/>
    </source>
</evidence>
<dbReference type="Proteomes" id="UP001180020">
    <property type="component" value="Unassembled WGS sequence"/>
</dbReference>
<dbReference type="EMBL" id="JAUJYO010000010">
    <property type="protein sequence ID" value="KAK1307140.1"/>
    <property type="molecule type" value="Genomic_DNA"/>
</dbReference>
<dbReference type="AlphaFoldDB" id="A0AAV9E2M4"/>
<reference evidence="2" key="2">
    <citation type="submission" date="2023-06" db="EMBL/GenBank/DDBJ databases">
        <authorList>
            <person name="Ma L."/>
            <person name="Liu K.-W."/>
            <person name="Li Z."/>
            <person name="Hsiao Y.-Y."/>
            <person name="Qi Y."/>
            <person name="Fu T."/>
            <person name="Tang G."/>
            <person name="Zhang D."/>
            <person name="Sun W.-H."/>
            <person name="Liu D.-K."/>
            <person name="Li Y."/>
            <person name="Chen G.-Z."/>
            <person name="Liu X.-D."/>
            <person name="Liao X.-Y."/>
            <person name="Jiang Y.-T."/>
            <person name="Yu X."/>
            <person name="Hao Y."/>
            <person name="Huang J."/>
            <person name="Zhao X.-W."/>
            <person name="Ke S."/>
            <person name="Chen Y.-Y."/>
            <person name="Wu W.-L."/>
            <person name="Hsu J.-L."/>
            <person name="Lin Y.-F."/>
            <person name="Huang M.-D."/>
            <person name="Li C.-Y."/>
            <person name="Huang L."/>
            <person name="Wang Z.-W."/>
            <person name="Zhao X."/>
            <person name="Zhong W.-Y."/>
            <person name="Peng D.-H."/>
            <person name="Ahmad S."/>
            <person name="Lan S."/>
            <person name="Zhang J.-S."/>
            <person name="Tsai W.-C."/>
            <person name="Van De Peer Y."/>
            <person name="Liu Z.-J."/>
        </authorList>
    </citation>
    <scope>NUCLEOTIDE SEQUENCE</scope>
    <source>
        <strain evidence="2">CP</strain>
        <tissue evidence="2">Leaves</tissue>
    </source>
</reference>
<accession>A0AAV9E2M4</accession>
<evidence type="ECO:0000313" key="3">
    <source>
        <dbReference type="Proteomes" id="UP001180020"/>
    </source>
</evidence>
<protein>
    <submittedName>
        <fullName evidence="2">Uncharacterized protein</fullName>
    </submittedName>
</protein>
<sequence length="126" mass="13978">MSTRGRSVDVRLVEHGRIGRHGSRRTGIKNFQFDGANFDHSISSRQSVRRTGMLGLTLPTSNYELNPSFLPSRWNKIILEQSSHNTFNERNSDFDENEGGQPGFTGSLGSIPKKAVTGSLGFIPKK</sequence>
<keyword evidence="3" id="KW-1185">Reference proteome</keyword>
<reference evidence="2" key="1">
    <citation type="journal article" date="2023" name="Nat. Commun.">
        <title>Diploid and tetraploid genomes of Acorus and the evolution of monocots.</title>
        <authorList>
            <person name="Ma L."/>
            <person name="Liu K.W."/>
            <person name="Li Z."/>
            <person name="Hsiao Y.Y."/>
            <person name="Qi Y."/>
            <person name="Fu T."/>
            <person name="Tang G.D."/>
            <person name="Zhang D."/>
            <person name="Sun W.H."/>
            <person name="Liu D.K."/>
            <person name="Li Y."/>
            <person name="Chen G.Z."/>
            <person name="Liu X.D."/>
            <person name="Liao X.Y."/>
            <person name="Jiang Y.T."/>
            <person name="Yu X."/>
            <person name="Hao Y."/>
            <person name="Huang J."/>
            <person name="Zhao X.W."/>
            <person name="Ke S."/>
            <person name="Chen Y.Y."/>
            <person name="Wu W.L."/>
            <person name="Hsu J.L."/>
            <person name="Lin Y.F."/>
            <person name="Huang M.D."/>
            <person name="Li C.Y."/>
            <person name="Huang L."/>
            <person name="Wang Z.W."/>
            <person name="Zhao X."/>
            <person name="Zhong W.Y."/>
            <person name="Peng D.H."/>
            <person name="Ahmad S."/>
            <person name="Lan S."/>
            <person name="Zhang J.S."/>
            <person name="Tsai W.C."/>
            <person name="Van de Peer Y."/>
            <person name="Liu Z.J."/>
        </authorList>
    </citation>
    <scope>NUCLEOTIDE SEQUENCE</scope>
    <source>
        <strain evidence="2">CP</strain>
    </source>
</reference>
<organism evidence="2 3">
    <name type="scientific">Acorus calamus</name>
    <name type="common">Sweet flag</name>
    <dbReference type="NCBI Taxonomy" id="4465"/>
    <lineage>
        <taxon>Eukaryota</taxon>
        <taxon>Viridiplantae</taxon>
        <taxon>Streptophyta</taxon>
        <taxon>Embryophyta</taxon>
        <taxon>Tracheophyta</taxon>
        <taxon>Spermatophyta</taxon>
        <taxon>Magnoliopsida</taxon>
        <taxon>Liliopsida</taxon>
        <taxon>Acoraceae</taxon>
        <taxon>Acorus</taxon>
    </lineage>
</organism>
<proteinExistence type="predicted"/>
<comment type="caution">
    <text evidence="2">The sequence shown here is derived from an EMBL/GenBank/DDBJ whole genome shotgun (WGS) entry which is preliminary data.</text>
</comment>
<feature type="region of interest" description="Disordered" evidence="1">
    <location>
        <begin position="87"/>
        <end position="110"/>
    </location>
</feature>
<evidence type="ECO:0000256" key="1">
    <source>
        <dbReference type="SAM" id="MobiDB-lite"/>
    </source>
</evidence>
<name>A0AAV9E2M4_ACOCL</name>
<gene>
    <name evidence="2" type="ORF">QJS10_CPA10g00130</name>
</gene>